<feature type="region of interest" description="Disordered" evidence="1">
    <location>
        <begin position="1"/>
        <end position="23"/>
    </location>
</feature>
<dbReference type="InterPro" id="IPR029063">
    <property type="entry name" value="SAM-dependent_MTases_sf"/>
</dbReference>
<dbReference type="OrthoDB" id="2013972at2759"/>
<gene>
    <name evidence="3" type="ORF">G6F64_007903</name>
</gene>
<comment type="caution">
    <text evidence="3">The sequence shown here is derived from an EMBL/GenBank/DDBJ whole genome shotgun (WGS) entry which is preliminary data.</text>
</comment>
<reference evidence="3" key="1">
    <citation type="journal article" date="2020" name="Microb. Genom.">
        <title>Genetic diversity of clinical and environmental Mucorales isolates obtained from an investigation of mucormycosis cases among solid organ transplant recipients.</title>
        <authorList>
            <person name="Nguyen M.H."/>
            <person name="Kaul D."/>
            <person name="Muto C."/>
            <person name="Cheng S.J."/>
            <person name="Richter R.A."/>
            <person name="Bruno V.M."/>
            <person name="Liu G."/>
            <person name="Beyhan S."/>
            <person name="Sundermann A.J."/>
            <person name="Mounaud S."/>
            <person name="Pasculle A.W."/>
            <person name="Nierman W.C."/>
            <person name="Driscoll E."/>
            <person name="Cumbie R."/>
            <person name="Clancy C.J."/>
            <person name="Dupont C.L."/>
        </authorList>
    </citation>
    <scope>NUCLEOTIDE SEQUENCE</scope>
    <source>
        <strain evidence="3">GL11</strain>
    </source>
</reference>
<evidence type="ECO:0000259" key="2">
    <source>
        <dbReference type="Pfam" id="PF13649"/>
    </source>
</evidence>
<dbReference type="SUPFAM" id="SSF53335">
    <property type="entry name" value="S-adenosyl-L-methionine-dependent methyltransferases"/>
    <property type="match status" value="1"/>
</dbReference>
<accession>A0A9P6X691</accession>
<keyword evidence="4" id="KW-1185">Reference proteome</keyword>
<evidence type="ECO:0000313" key="4">
    <source>
        <dbReference type="Proteomes" id="UP000716291"/>
    </source>
</evidence>
<evidence type="ECO:0000313" key="3">
    <source>
        <dbReference type="EMBL" id="KAG1306039.1"/>
    </source>
</evidence>
<dbReference type="EMBL" id="JAANQT010001222">
    <property type="protein sequence ID" value="KAG1306039.1"/>
    <property type="molecule type" value="Genomic_DNA"/>
</dbReference>
<dbReference type="Pfam" id="PF13649">
    <property type="entry name" value="Methyltransf_25"/>
    <property type="match status" value="1"/>
</dbReference>
<dbReference type="CDD" id="cd02440">
    <property type="entry name" value="AdoMet_MTases"/>
    <property type="match status" value="1"/>
</dbReference>
<dbReference type="Proteomes" id="UP000716291">
    <property type="component" value="Unassembled WGS sequence"/>
</dbReference>
<dbReference type="AlphaFoldDB" id="A0A9P6X691"/>
<evidence type="ECO:0000256" key="1">
    <source>
        <dbReference type="SAM" id="MobiDB-lite"/>
    </source>
</evidence>
<dbReference type="InterPro" id="IPR041698">
    <property type="entry name" value="Methyltransf_25"/>
</dbReference>
<organism evidence="3 4">
    <name type="scientific">Rhizopus oryzae</name>
    <name type="common">Mucormycosis agent</name>
    <name type="synonym">Rhizopus arrhizus var. delemar</name>
    <dbReference type="NCBI Taxonomy" id="64495"/>
    <lineage>
        <taxon>Eukaryota</taxon>
        <taxon>Fungi</taxon>
        <taxon>Fungi incertae sedis</taxon>
        <taxon>Mucoromycota</taxon>
        <taxon>Mucoromycotina</taxon>
        <taxon>Mucoromycetes</taxon>
        <taxon>Mucorales</taxon>
        <taxon>Mucorineae</taxon>
        <taxon>Rhizopodaceae</taxon>
        <taxon>Rhizopus</taxon>
    </lineage>
</organism>
<sequence>MGTKISIPHSVIQSPKKRNSQTIQRKVEVKEMPSRASTSTMDPSLLCFSAHQKNAADRMMSNHFALNALFEGNTLPIIKKDVDFNSNTTKVLDIGCGPGSWVMDMATEYPNTHFIGIDQLPLFPQDIRPANVTFRQSDVLAGLPFEDNSFDFIQMRLFLLAFNRTNWIDALNEVYRLLKPGGYVQLLEAQLMDEGDEVIEEYVAKIRTIMEFNDFDPEICDKLDILIEKSGFILKDFTKKSVPLQNHVLSEEFMYIVDISVEACKQFIMEINDMHTEDEWIQFKSIYIASRRLTDSVFTAAAGQKPT</sequence>
<dbReference type="PANTHER" id="PTHR43591">
    <property type="entry name" value="METHYLTRANSFERASE"/>
    <property type="match status" value="1"/>
</dbReference>
<dbReference type="PANTHER" id="PTHR43591:SF24">
    <property type="entry name" value="2-METHOXY-6-POLYPRENYL-1,4-BENZOQUINOL METHYLASE, MITOCHONDRIAL"/>
    <property type="match status" value="1"/>
</dbReference>
<feature type="domain" description="Methyltransferase" evidence="2">
    <location>
        <begin position="91"/>
        <end position="182"/>
    </location>
</feature>
<name>A0A9P6X691_RHIOR</name>
<proteinExistence type="predicted"/>
<protein>
    <recommendedName>
        <fullName evidence="2">Methyltransferase domain-containing protein</fullName>
    </recommendedName>
</protein>
<dbReference type="Gene3D" id="3.40.50.150">
    <property type="entry name" value="Vaccinia Virus protein VP39"/>
    <property type="match status" value="1"/>
</dbReference>
<dbReference type="GO" id="GO:0008168">
    <property type="term" value="F:methyltransferase activity"/>
    <property type="evidence" value="ECO:0007669"/>
    <property type="project" value="TreeGrafter"/>
</dbReference>